<dbReference type="InterPro" id="IPR018060">
    <property type="entry name" value="HTH_AraC"/>
</dbReference>
<gene>
    <name evidence="5" type="ORF">EZ456_16000</name>
</gene>
<dbReference type="GO" id="GO:0003700">
    <property type="term" value="F:DNA-binding transcription factor activity"/>
    <property type="evidence" value="ECO:0007669"/>
    <property type="project" value="InterPro"/>
</dbReference>
<dbReference type="InterPro" id="IPR053142">
    <property type="entry name" value="PchR_regulatory_protein"/>
</dbReference>
<dbReference type="PROSITE" id="PS01124">
    <property type="entry name" value="HTH_ARAC_FAMILY_2"/>
    <property type="match status" value="1"/>
</dbReference>
<evidence type="ECO:0000313" key="6">
    <source>
        <dbReference type="Proteomes" id="UP000293925"/>
    </source>
</evidence>
<evidence type="ECO:0000259" key="4">
    <source>
        <dbReference type="PROSITE" id="PS01124"/>
    </source>
</evidence>
<dbReference type="InterPro" id="IPR009057">
    <property type="entry name" value="Homeodomain-like_sf"/>
</dbReference>
<dbReference type="Proteomes" id="UP000293925">
    <property type="component" value="Unassembled WGS sequence"/>
</dbReference>
<evidence type="ECO:0000256" key="3">
    <source>
        <dbReference type="ARBA" id="ARBA00023163"/>
    </source>
</evidence>
<dbReference type="OrthoDB" id="799767at2"/>
<dbReference type="PANTHER" id="PTHR47893">
    <property type="entry name" value="REGULATORY PROTEIN PCHR"/>
    <property type="match status" value="1"/>
</dbReference>
<feature type="domain" description="HTH araC/xylS-type" evidence="4">
    <location>
        <begin position="239"/>
        <end position="335"/>
    </location>
</feature>
<dbReference type="Pfam" id="PF12833">
    <property type="entry name" value="HTH_18"/>
    <property type="match status" value="1"/>
</dbReference>
<keyword evidence="3" id="KW-0804">Transcription</keyword>
<name>A0A4R0Q0A7_9SPHI</name>
<organism evidence="5 6">
    <name type="scientific">Pedobacter psychrodurus</name>
    <dbReference type="NCBI Taxonomy" id="2530456"/>
    <lineage>
        <taxon>Bacteria</taxon>
        <taxon>Pseudomonadati</taxon>
        <taxon>Bacteroidota</taxon>
        <taxon>Sphingobacteriia</taxon>
        <taxon>Sphingobacteriales</taxon>
        <taxon>Sphingobacteriaceae</taxon>
        <taxon>Pedobacter</taxon>
    </lineage>
</organism>
<dbReference type="GO" id="GO:0043565">
    <property type="term" value="F:sequence-specific DNA binding"/>
    <property type="evidence" value="ECO:0007669"/>
    <property type="project" value="InterPro"/>
</dbReference>
<evidence type="ECO:0000313" key="5">
    <source>
        <dbReference type="EMBL" id="TCD25530.1"/>
    </source>
</evidence>
<dbReference type="EMBL" id="SJSO01000013">
    <property type="protein sequence ID" value="TCD25530.1"/>
    <property type="molecule type" value="Genomic_DNA"/>
</dbReference>
<proteinExistence type="predicted"/>
<dbReference type="SUPFAM" id="SSF46689">
    <property type="entry name" value="Homeodomain-like"/>
    <property type="match status" value="2"/>
</dbReference>
<keyword evidence="1" id="KW-0805">Transcription regulation</keyword>
<dbReference type="PANTHER" id="PTHR47893:SF1">
    <property type="entry name" value="REGULATORY PROTEIN PCHR"/>
    <property type="match status" value="1"/>
</dbReference>
<sequence>MIIAIMGINVGKDYGSWKKVGGSFDEFPVQERLVTERKEKYRFSFSDAELVQINTRDIYIVYGDILFKQHQVYFRPTYDVPEMIKLRFTLAGKGTIFNQVNKQKYIFSSNQQNIIYMPELDGTGEYDTAHNYRFFEVHFAKEKFLQLSENSCKALQVLAEHTDAGRYAQIAEQNLPISWAMHSCIQDILNCNYTDRLKLMFLESKCIELLVLQAEAFETAVTKKQHVALQSTYDRDCLYYARDYLIEHIHEPPSVAELAKLCGINEFKLKQGFKGLFDNSIFGYLSDYRLNCAKVLLLEGTPIKSVAFEMGYSSVQHFSNAFRNKFAISPGKVKS</sequence>
<dbReference type="AlphaFoldDB" id="A0A4R0Q0A7"/>
<protein>
    <submittedName>
        <fullName evidence="5">AraC family transcriptional regulator</fullName>
    </submittedName>
</protein>
<dbReference type="PROSITE" id="PS00041">
    <property type="entry name" value="HTH_ARAC_FAMILY_1"/>
    <property type="match status" value="1"/>
</dbReference>
<evidence type="ECO:0000256" key="2">
    <source>
        <dbReference type="ARBA" id="ARBA00023125"/>
    </source>
</evidence>
<dbReference type="Gene3D" id="1.10.10.60">
    <property type="entry name" value="Homeodomain-like"/>
    <property type="match status" value="1"/>
</dbReference>
<comment type="caution">
    <text evidence="5">The sequence shown here is derived from an EMBL/GenBank/DDBJ whole genome shotgun (WGS) entry which is preliminary data.</text>
</comment>
<dbReference type="InterPro" id="IPR018062">
    <property type="entry name" value="HTH_AraC-typ_CS"/>
</dbReference>
<keyword evidence="6" id="KW-1185">Reference proteome</keyword>
<keyword evidence="2" id="KW-0238">DNA-binding</keyword>
<accession>A0A4R0Q0A7</accession>
<reference evidence="5 6" key="1">
    <citation type="submission" date="2019-02" db="EMBL/GenBank/DDBJ databases">
        <title>Pedobacter sp. RP-3-21 sp. nov., isolated from Arctic soil.</title>
        <authorList>
            <person name="Dahal R.H."/>
        </authorList>
    </citation>
    <scope>NUCLEOTIDE SEQUENCE [LARGE SCALE GENOMIC DNA]</scope>
    <source>
        <strain evidence="5 6">RP-3-21</strain>
    </source>
</reference>
<evidence type="ECO:0000256" key="1">
    <source>
        <dbReference type="ARBA" id="ARBA00023015"/>
    </source>
</evidence>
<dbReference type="SMART" id="SM00342">
    <property type="entry name" value="HTH_ARAC"/>
    <property type="match status" value="1"/>
</dbReference>